<protein>
    <recommendedName>
        <fullName evidence="2">DUF732 domain-containing protein</fullName>
    </recommendedName>
</protein>
<name>A0ABX3SKZ2_MYCMA</name>
<proteinExistence type="predicted"/>
<organism evidence="3 4">
    <name type="scientific">Mycobacterium malmoense</name>
    <dbReference type="NCBI Taxonomy" id="1780"/>
    <lineage>
        <taxon>Bacteria</taxon>
        <taxon>Bacillati</taxon>
        <taxon>Actinomycetota</taxon>
        <taxon>Actinomycetes</taxon>
        <taxon>Mycobacteriales</taxon>
        <taxon>Mycobacteriaceae</taxon>
        <taxon>Mycobacterium</taxon>
    </lineage>
</organism>
<feature type="domain" description="DUF732" evidence="2">
    <location>
        <begin position="28"/>
        <end position="92"/>
    </location>
</feature>
<sequence>MGGVLVAGTALVAPVHADPPTGSITTVLNHAGFGNDSSLSNALAGVGQSICPMLVKPGATLASIASQLSGNTGLSPGIAGFVASMAIQMQCPGFMTSLANGQMPFPLQGLAANPGLPSPFRAPGASPVPAMPFSPPGAGPAATNPLKLPGM</sequence>
<gene>
    <name evidence="3" type="ORF">BST29_22400</name>
</gene>
<accession>A0ABX3SKZ2</accession>
<evidence type="ECO:0000313" key="3">
    <source>
        <dbReference type="EMBL" id="ORA78008.1"/>
    </source>
</evidence>
<dbReference type="EMBL" id="MVHV01000032">
    <property type="protein sequence ID" value="ORA78008.1"/>
    <property type="molecule type" value="Genomic_DNA"/>
</dbReference>
<dbReference type="Pfam" id="PF05305">
    <property type="entry name" value="DUF732"/>
    <property type="match status" value="1"/>
</dbReference>
<keyword evidence="4" id="KW-1185">Reference proteome</keyword>
<feature type="region of interest" description="Disordered" evidence="1">
    <location>
        <begin position="121"/>
        <end position="151"/>
    </location>
</feature>
<dbReference type="Proteomes" id="UP000243140">
    <property type="component" value="Unassembled WGS sequence"/>
</dbReference>
<feature type="compositionally biased region" description="Pro residues" evidence="1">
    <location>
        <begin position="129"/>
        <end position="138"/>
    </location>
</feature>
<evidence type="ECO:0000313" key="4">
    <source>
        <dbReference type="Proteomes" id="UP000243140"/>
    </source>
</evidence>
<dbReference type="InterPro" id="IPR007969">
    <property type="entry name" value="DUF732"/>
</dbReference>
<evidence type="ECO:0000259" key="2">
    <source>
        <dbReference type="Pfam" id="PF05305"/>
    </source>
</evidence>
<comment type="caution">
    <text evidence="3">The sequence shown here is derived from an EMBL/GenBank/DDBJ whole genome shotgun (WGS) entry which is preliminary data.</text>
</comment>
<reference evidence="3 4" key="1">
    <citation type="submission" date="2017-02" db="EMBL/GenBank/DDBJ databases">
        <title>The new phylogeny of genus Mycobacterium.</title>
        <authorList>
            <person name="Tortoli E."/>
            <person name="Trovato A."/>
            <person name="Cirillo D.M."/>
        </authorList>
    </citation>
    <scope>NUCLEOTIDE SEQUENCE [LARGE SCALE GENOMIC DNA]</scope>
    <source>
        <strain evidence="3 4">IP1130001</strain>
    </source>
</reference>
<evidence type="ECO:0000256" key="1">
    <source>
        <dbReference type="SAM" id="MobiDB-lite"/>
    </source>
</evidence>